<feature type="transmembrane region" description="Helical" evidence="1">
    <location>
        <begin position="254"/>
        <end position="275"/>
    </location>
</feature>
<sequence length="334" mass="37531">MNPQLTMRYPVVRQFTGDMWSSPSQRVYSWSEVRSWSTTREEHRNNGPGESFQAGERPITYLLLRPHSSAAPVMTPGSRASQDTQSRGKSWSLTQQIYVDTVNPCRLLSEEQLLLAVLVHVSYSADKVPFSTERNYRSQLSQEKHASFLLLKMDWSSIEKARSCSQGSKPQTYTLVPLAVIPFCFLLPLSTSTSATSCLSLTQFFSFCQSQPDMASPMMSTLLLNASQSAEPGQPAFSSRLLTAYLRSRARSPLLLKMRVPLVLFFSFLVLPILFVTPRCLFLFSASFLICHALFTFRSFSNPPYLLCLTITATSPMMMIKVQGQIRSGARLCP</sequence>
<evidence type="ECO:0000256" key="1">
    <source>
        <dbReference type="SAM" id="Phobius"/>
    </source>
</evidence>
<keyword evidence="3" id="KW-1185">Reference proteome</keyword>
<dbReference type="EMBL" id="JAUDZG010000006">
    <property type="protein sequence ID" value="KAK3303209.1"/>
    <property type="molecule type" value="Genomic_DNA"/>
</dbReference>
<dbReference type="Proteomes" id="UP001273166">
    <property type="component" value="Unassembled WGS sequence"/>
</dbReference>
<keyword evidence="1" id="KW-0812">Transmembrane</keyword>
<keyword evidence="1" id="KW-0472">Membrane</keyword>
<evidence type="ECO:0000313" key="3">
    <source>
        <dbReference type="Proteomes" id="UP001273166"/>
    </source>
</evidence>
<evidence type="ECO:0000313" key="2">
    <source>
        <dbReference type="EMBL" id="KAK3303209.1"/>
    </source>
</evidence>
<dbReference type="AlphaFoldDB" id="A0AAJ0GNG6"/>
<proteinExistence type="predicted"/>
<gene>
    <name evidence="2" type="ORF">B0T15DRAFT_267042</name>
</gene>
<reference evidence="2" key="1">
    <citation type="journal article" date="2023" name="Mol. Phylogenet. Evol.">
        <title>Genome-scale phylogeny and comparative genomics of the fungal order Sordariales.</title>
        <authorList>
            <person name="Hensen N."/>
            <person name="Bonometti L."/>
            <person name="Westerberg I."/>
            <person name="Brannstrom I.O."/>
            <person name="Guillou S."/>
            <person name="Cros-Aarteil S."/>
            <person name="Calhoun S."/>
            <person name="Haridas S."/>
            <person name="Kuo A."/>
            <person name="Mondo S."/>
            <person name="Pangilinan J."/>
            <person name="Riley R."/>
            <person name="LaButti K."/>
            <person name="Andreopoulos B."/>
            <person name="Lipzen A."/>
            <person name="Chen C."/>
            <person name="Yan M."/>
            <person name="Daum C."/>
            <person name="Ng V."/>
            <person name="Clum A."/>
            <person name="Steindorff A."/>
            <person name="Ohm R.A."/>
            <person name="Martin F."/>
            <person name="Silar P."/>
            <person name="Natvig D.O."/>
            <person name="Lalanne C."/>
            <person name="Gautier V."/>
            <person name="Ament-Velasquez S.L."/>
            <person name="Kruys A."/>
            <person name="Hutchinson M.I."/>
            <person name="Powell A.J."/>
            <person name="Barry K."/>
            <person name="Miller A.N."/>
            <person name="Grigoriev I.V."/>
            <person name="Debuchy R."/>
            <person name="Gladieux P."/>
            <person name="Hiltunen Thoren M."/>
            <person name="Johannesson H."/>
        </authorList>
    </citation>
    <scope>NUCLEOTIDE SEQUENCE</scope>
    <source>
        <strain evidence="2">CBS 333.67</strain>
    </source>
</reference>
<comment type="caution">
    <text evidence="2">The sequence shown here is derived from an EMBL/GenBank/DDBJ whole genome shotgun (WGS) entry which is preliminary data.</text>
</comment>
<keyword evidence="1" id="KW-1133">Transmembrane helix</keyword>
<dbReference type="RefSeq" id="XP_062718989.1">
    <property type="nucleotide sequence ID" value="XM_062863421.1"/>
</dbReference>
<accession>A0AAJ0GNG6</accession>
<protein>
    <submittedName>
        <fullName evidence="2">Uncharacterized protein</fullName>
    </submittedName>
</protein>
<dbReference type="GeneID" id="87882250"/>
<name>A0AAJ0GNG6_9PEZI</name>
<organism evidence="2 3">
    <name type="scientific">Chaetomium strumarium</name>
    <dbReference type="NCBI Taxonomy" id="1170767"/>
    <lineage>
        <taxon>Eukaryota</taxon>
        <taxon>Fungi</taxon>
        <taxon>Dikarya</taxon>
        <taxon>Ascomycota</taxon>
        <taxon>Pezizomycotina</taxon>
        <taxon>Sordariomycetes</taxon>
        <taxon>Sordariomycetidae</taxon>
        <taxon>Sordariales</taxon>
        <taxon>Chaetomiaceae</taxon>
        <taxon>Chaetomium</taxon>
    </lineage>
</organism>
<reference evidence="2" key="2">
    <citation type="submission" date="2023-06" db="EMBL/GenBank/DDBJ databases">
        <authorList>
            <consortium name="Lawrence Berkeley National Laboratory"/>
            <person name="Mondo S.J."/>
            <person name="Hensen N."/>
            <person name="Bonometti L."/>
            <person name="Westerberg I."/>
            <person name="Brannstrom I.O."/>
            <person name="Guillou S."/>
            <person name="Cros-Aarteil S."/>
            <person name="Calhoun S."/>
            <person name="Haridas S."/>
            <person name="Kuo A."/>
            <person name="Pangilinan J."/>
            <person name="Riley R."/>
            <person name="Labutti K."/>
            <person name="Andreopoulos B."/>
            <person name="Lipzen A."/>
            <person name="Chen C."/>
            <person name="Yanf M."/>
            <person name="Daum C."/>
            <person name="Ng V."/>
            <person name="Clum A."/>
            <person name="Steindorff A."/>
            <person name="Ohm R."/>
            <person name="Martin F."/>
            <person name="Silar P."/>
            <person name="Natvig D."/>
            <person name="Lalanne C."/>
            <person name="Gautier V."/>
            <person name="Ament-Velasquez S.L."/>
            <person name="Kruys A."/>
            <person name="Hutchinson M.I."/>
            <person name="Powell A.J."/>
            <person name="Barry K."/>
            <person name="Miller A.N."/>
            <person name="Grigoriev I.V."/>
            <person name="Debuchy R."/>
            <person name="Gladieux P."/>
            <person name="Thoren M.H."/>
            <person name="Johannesson H."/>
        </authorList>
    </citation>
    <scope>NUCLEOTIDE SEQUENCE</scope>
    <source>
        <strain evidence="2">CBS 333.67</strain>
    </source>
</reference>